<dbReference type="EMBL" id="NBNE01009495">
    <property type="protein sequence ID" value="OWY98355.1"/>
    <property type="molecule type" value="Genomic_DNA"/>
</dbReference>
<dbReference type="AlphaFoldDB" id="A0A225UXV2"/>
<gene>
    <name evidence="2" type="ORF">PHMEG_00030899</name>
</gene>
<reference evidence="3" key="1">
    <citation type="submission" date="2017-03" db="EMBL/GenBank/DDBJ databases">
        <title>Phytopthora megakarya and P. palmivora, two closely related causual agents of cacao black pod achieved similar genome size and gene model numbers by different mechanisms.</title>
        <authorList>
            <person name="Ali S."/>
            <person name="Shao J."/>
            <person name="Larry D.J."/>
            <person name="Kronmiller B."/>
            <person name="Shen D."/>
            <person name="Strem M.D."/>
            <person name="Melnick R.L."/>
            <person name="Guiltinan M.J."/>
            <person name="Tyler B.M."/>
            <person name="Meinhardt L.W."/>
            <person name="Bailey B.A."/>
        </authorList>
    </citation>
    <scope>NUCLEOTIDE SEQUENCE [LARGE SCALE GENOMIC DNA]</scope>
    <source>
        <strain evidence="3">zdho120</strain>
    </source>
</reference>
<comment type="caution">
    <text evidence="2">The sequence shown here is derived from an EMBL/GenBank/DDBJ whole genome shotgun (WGS) entry which is preliminary data.</text>
</comment>
<keyword evidence="3" id="KW-1185">Reference proteome</keyword>
<dbReference type="Proteomes" id="UP000198211">
    <property type="component" value="Unassembled WGS sequence"/>
</dbReference>
<feature type="region of interest" description="Disordered" evidence="1">
    <location>
        <begin position="39"/>
        <end position="72"/>
    </location>
</feature>
<evidence type="ECO:0000313" key="2">
    <source>
        <dbReference type="EMBL" id="OWY98355.1"/>
    </source>
</evidence>
<protein>
    <submittedName>
        <fullName evidence="2">Uncharacterized protein</fullName>
    </submittedName>
</protein>
<evidence type="ECO:0000256" key="1">
    <source>
        <dbReference type="SAM" id="MobiDB-lite"/>
    </source>
</evidence>
<feature type="non-terminal residue" evidence="2">
    <location>
        <position position="1"/>
    </location>
</feature>
<organism evidence="2 3">
    <name type="scientific">Phytophthora megakarya</name>
    <dbReference type="NCBI Taxonomy" id="4795"/>
    <lineage>
        <taxon>Eukaryota</taxon>
        <taxon>Sar</taxon>
        <taxon>Stramenopiles</taxon>
        <taxon>Oomycota</taxon>
        <taxon>Peronosporomycetes</taxon>
        <taxon>Peronosporales</taxon>
        <taxon>Peronosporaceae</taxon>
        <taxon>Phytophthora</taxon>
    </lineage>
</organism>
<evidence type="ECO:0000313" key="3">
    <source>
        <dbReference type="Proteomes" id="UP000198211"/>
    </source>
</evidence>
<sequence>FRSRTNTTVNTRNVTIKNPDSTVPQLFQQYSKGLECTHDGKYKYRDHGKRRRQERRPIRSWVDNASSHNGSVEYDKQTKKGLIFFAFVVTHV</sequence>
<accession>A0A225UXV2</accession>
<proteinExistence type="predicted"/>
<name>A0A225UXV2_9STRA</name>